<dbReference type="InterPro" id="IPR001920">
    <property type="entry name" value="Asp/Glu_race"/>
</dbReference>
<proteinExistence type="predicted"/>
<dbReference type="Gene3D" id="3.40.50.1860">
    <property type="match status" value="1"/>
</dbReference>
<dbReference type="RefSeq" id="WP_084230753.1">
    <property type="nucleotide sequence ID" value="NZ_FWWR01000009.1"/>
</dbReference>
<accession>A0A1W1V2N2</accession>
<organism evidence="1 2">
    <name type="scientific">Peptoniphilus asaccharolyticus DSM 20463</name>
    <dbReference type="NCBI Taxonomy" id="573058"/>
    <lineage>
        <taxon>Bacteria</taxon>
        <taxon>Bacillati</taxon>
        <taxon>Bacillota</taxon>
        <taxon>Tissierellia</taxon>
        <taxon>Tissierellales</taxon>
        <taxon>Peptoniphilaceae</taxon>
        <taxon>Peptoniphilus</taxon>
    </lineage>
</organism>
<evidence type="ECO:0000313" key="2">
    <source>
        <dbReference type="Proteomes" id="UP000192368"/>
    </source>
</evidence>
<name>A0A1W1V2N2_PEPAS</name>
<dbReference type="EMBL" id="FWWR01000009">
    <property type="protein sequence ID" value="SMB87536.1"/>
    <property type="molecule type" value="Genomic_DNA"/>
</dbReference>
<reference evidence="2" key="1">
    <citation type="submission" date="2017-04" db="EMBL/GenBank/DDBJ databases">
        <authorList>
            <person name="Varghese N."/>
            <person name="Submissions S."/>
        </authorList>
    </citation>
    <scope>NUCLEOTIDE SEQUENCE [LARGE SCALE GENOMIC DNA]</scope>
    <source>
        <strain evidence="2">DSM 20463</strain>
    </source>
</reference>
<sequence length="214" mass="24213">MRVAVFAGTIGDTKQGVALLRKFDIDTMEYPFSNTPEEQTKMQYFSKQELNELFEKNTREAKSLGAEKIFVYCNSLSLSVDYKEIGERVGIEIITPLETYKNLDRVHNLAIIAANGFSAYSLDKLVAENNNINSSICMGNMPFVRKVEEGSEDALDVLNIRGFVNYLEGIQAEYKIDSLLIGCTHFSKWTSEIKKVTKLNVIDPTEDMLEKVKN</sequence>
<dbReference type="STRING" id="573058.SAMN00017477_1182"/>
<protein>
    <submittedName>
        <fullName evidence="1">Glutamate racemase</fullName>
    </submittedName>
</protein>
<evidence type="ECO:0000313" key="1">
    <source>
        <dbReference type="EMBL" id="SMB87536.1"/>
    </source>
</evidence>
<dbReference type="Proteomes" id="UP000192368">
    <property type="component" value="Unassembled WGS sequence"/>
</dbReference>
<dbReference type="SUPFAM" id="SSF53681">
    <property type="entry name" value="Aspartate/glutamate racemase"/>
    <property type="match status" value="1"/>
</dbReference>
<gene>
    <name evidence="1" type="ORF">SAMN00017477_1182</name>
</gene>
<dbReference type="OrthoDB" id="9801055at2"/>
<dbReference type="AlphaFoldDB" id="A0A1W1V2N2"/>
<keyword evidence="2" id="KW-1185">Reference proteome</keyword>
<dbReference type="GO" id="GO:0016855">
    <property type="term" value="F:racemase and epimerase activity, acting on amino acids and derivatives"/>
    <property type="evidence" value="ECO:0007669"/>
    <property type="project" value="InterPro"/>
</dbReference>